<reference evidence="6 7" key="1">
    <citation type="submission" date="2020-04" db="EMBL/GenBank/DDBJ databases">
        <title>Description of novel Gluconacetobacter.</title>
        <authorList>
            <person name="Sombolestani A."/>
        </authorList>
    </citation>
    <scope>NUCLEOTIDE SEQUENCE [LARGE SCALE GENOMIC DNA]</scope>
    <source>
        <strain evidence="6 7">LMG 19747</strain>
    </source>
</reference>
<dbReference type="Gene3D" id="3.40.605.10">
    <property type="entry name" value="Aldehyde Dehydrogenase, Chain A, domain 1"/>
    <property type="match status" value="1"/>
</dbReference>
<dbReference type="Pfam" id="PF00171">
    <property type="entry name" value="Aldedh"/>
    <property type="match status" value="1"/>
</dbReference>
<dbReference type="FunFam" id="3.40.605.10:FF:000005">
    <property type="entry name" value="Succinate-semialdehyde dehydrogenase I"/>
    <property type="match status" value="1"/>
</dbReference>
<protein>
    <submittedName>
        <fullName evidence="6">NAD-dependent succinate-semialdehyde dehydrogenase</fullName>
    </submittedName>
</protein>
<dbReference type="InterPro" id="IPR016162">
    <property type="entry name" value="Ald_DH_N"/>
</dbReference>
<dbReference type="Proteomes" id="UP000589085">
    <property type="component" value="Unassembled WGS sequence"/>
</dbReference>
<evidence type="ECO:0000313" key="6">
    <source>
        <dbReference type="EMBL" id="MBB2160618.1"/>
    </source>
</evidence>
<evidence type="ECO:0000256" key="3">
    <source>
        <dbReference type="PROSITE-ProRule" id="PRU10007"/>
    </source>
</evidence>
<evidence type="ECO:0000259" key="5">
    <source>
        <dbReference type="Pfam" id="PF00171"/>
    </source>
</evidence>
<sequence length="484" mass="52279">MDFVLRILDDPALFRQQAYVAGRWVASSNGKTISVRNPFDEAEIGYVPACTMEQVDEAIDVAKAAQILWARLPDRERSDRLRAWYDLIIQNQDDLARIMTLEQGKPLSEARAEILYAASFVRWYAEEARRLNGHVMRPDENRRVIVLKQPVGVTAAITPWNFPAAMITRKAAPALAAGCSMIVKPSELTPFSALALAVLAERASIPAGLFSVVTGPAREIGDVLLRSPSVRKLSFTGSTPVGKYLMAQSGETVKRLTLELGGNAPLIVFDDADLDVAVQGVLASKFRNAGQTCVCTNRAYIQNGVYEETCARIVKCLESASGGNGMDPSVTIGPLINEAAVAKVRLHVDDALSRGARIIGRELTVLGRVVLPIVLADVPPDALIASEETFGPVLPLFRFESEREALTFANATPFGLAGYVFTRNVSRAWRVSEALECGMVGMNTGAISLASAPFGGVKQSGLGREGGAAGMEEYIETKTLHLEM</sequence>
<dbReference type="InterPro" id="IPR016161">
    <property type="entry name" value="Ald_DH/histidinol_DH"/>
</dbReference>
<evidence type="ECO:0000256" key="1">
    <source>
        <dbReference type="ARBA" id="ARBA00009986"/>
    </source>
</evidence>
<accession>A0A7W4NR38</accession>
<dbReference type="EMBL" id="JABEQJ010000012">
    <property type="protein sequence ID" value="MBB2160618.1"/>
    <property type="molecule type" value="Genomic_DNA"/>
</dbReference>
<dbReference type="AlphaFoldDB" id="A0A7W4NR38"/>
<dbReference type="RefSeq" id="WP_182997478.1">
    <property type="nucleotide sequence ID" value="NZ_JABEQJ010000012.1"/>
</dbReference>
<proteinExistence type="inferred from homology"/>
<comment type="similarity">
    <text evidence="1 4">Belongs to the aldehyde dehydrogenase family.</text>
</comment>
<feature type="active site" evidence="3">
    <location>
        <position position="259"/>
    </location>
</feature>
<dbReference type="GO" id="GO:0009450">
    <property type="term" value="P:gamma-aminobutyric acid catabolic process"/>
    <property type="evidence" value="ECO:0007669"/>
    <property type="project" value="TreeGrafter"/>
</dbReference>
<evidence type="ECO:0000313" key="7">
    <source>
        <dbReference type="Proteomes" id="UP000589085"/>
    </source>
</evidence>
<evidence type="ECO:0000256" key="2">
    <source>
        <dbReference type="ARBA" id="ARBA00023002"/>
    </source>
</evidence>
<dbReference type="PANTHER" id="PTHR43353">
    <property type="entry name" value="SUCCINATE-SEMIALDEHYDE DEHYDROGENASE, MITOCHONDRIAL"/>
    <property type="match status" value="1"/>
</dbReference>
<dbReference type="InterPro" id="IPR050740">
    <property type="entry name" value="Aldehyde_DH_Superfamily"/>
</dbReference>
<dbReference type="InterPro" id="IPR016163">
    <property type="entry name" value="Ald_DH_C"/>
</dbReference>
<dbReference type="PANTHER" id="PTHR43353:SF5">
    <property type="entry name" value="SUCCINATE-SEMIALDEHYDE DEHYDROGENASE, MITOCHONDRIAL"/>
    <property type="match status" value="1"/>
</dbReference>
<dbReference type="PROSITE" id="PS00070">
    <property type="entry name" value="ALDEHYDE_DEHYDR_CYS"/>
    <property type="match status" value="1"/>
</dbReference>
<dbReference type="InterPro" id="IPR015590">
    <property type="entry name" value="Aldehyde_DH_dom"/>
</dbReference>
<dbReference type="InterPro" id="IPR016160">
    <property type="entry name" value="Ald_DH_CS_CYS"/>
</dbReference>
<dbReference type="GO" id="GO:0004777">
    <property type="term" value="F:succinate-semialdehyde dehydrogenase (NAD+) activity"/>
    <property type="evidence" value="ECO:0007669"/>
    <property type="project" value="TreeGrafter"/>
</dbReference>
<feature type="domain" description="Aldehyde dehydrogenase" evidence="5">
    <location>
        <begin position="24"/>
        <end position="479"/>
    </location>
</feature>
<dbReference type="Gene3D" id="3.40.309.10">
    <property type="entry name" value="Aldehyde Dehydrogenase, Chain A, domain 2"/>
    <property type="match status" value="1"/>
</dbReference>
<dbReference type="InterPro" id="IPR029510">
    <property type="entry name" value="Ald_DH_CS_GLU"/>
</dbReference>
<keyword evidence="2 4" id="KW-0560">Oxidoreductase</keyword>
<dbReference type="SUPFAM" id="SSF53720">
    <property type="entry name" value="ALDH-like"/>
    <property type="match status" value="1"/>
</dbReference>
<gene>
    <name evidence="6" type="ORF">HLH48_10585</name>
</gene>
<comment type="caution">
    <text evidence="6">The sequence shown here is derived from an EMBL/GenBank/DDBJ whole genome shotgun (WGS) entry which is preliminary data.</text>
</comment>
<dbReference type="FunFam" id="3.40.309.10:FF:000004">
    <property type="entry name" value="Succinate-semialdehyde dehydrogenase I"/>
    <property type="match status" value="1"/>
</dbReference>
<dbReference type="GO" id="GO:0005829">
    <property type="term" value="C:cytosol"/>
    <property type="evidence" value="ECO:0007669"/>
    <property type="project" value="TreeGrafter"/>
</dbReference>
<evidence type="ECO:0000256" key="4">
    <source>
        <dbReference type="RuleBase" id="RU003345"/>
    </source>
</evidence>
<dbReference type="CDD" id="cd07103">
    <property type="entry name" value="ALDH_F5_SSADH_GabD"/>
    <property type="match status" value="1"/>
</dbReference>
<dbReference type="PROSITE" id="PS00687">
    <property type="entry name" value="ALDEHYDE_DEHYDR_GLU"/>
    <property type="match status" value="1"/>
</dbReference>
<name>A0A7W4NR38_9PROT</name>
<organism evidence="6 7">
    <name type="scientific">Gluconacetobacter sacchari</name>
    <dbReference type="NCBI Taxonomy" id="92759"/>
    <lineage>
        <taxon>Bacteria</taxon>
        <taxon>Pseudomonadati</taxon>
        <taxon>Pseudomonadota</taxon>
        <taxon>Alphaproteobacteria</taxon>
        <taxon>Acetobacterales</taxon>
        <taxon>Acetobacteraceae</taxon>
        <taxon>Gluconacetobacter</taxon>
    </lineage>
</organism>